<dbReference type="AlphaFoldDB" id="A0A7S3VRP4"/>
<feature type="region of interest" description="Disordered" evidence="1">
    <location>
        <begin position="544"/>
        <end position="566"/>
    </location>
</feature>
<dbReference type="EMBL" id="HBIP01025537">
    <property type="protein sequence ID" value="CAE0500308.1"/>
    <property type="molecule type" value="Transcribed_RNA"/>
</dbReference>
<feature type="region of interest" description="Disordered" evidence="1">
    <location>
        <begin position="1"/>
        <end position="147"/>
    </location>
</feature>
<feature type="compositionally biased region" description="Basic and acidic residues" evidence="1">
    <location>
        <begin position="58"/>
        <end position="79"/>
    </location>
</feature>
<feature type="compositionally biased region" description="Pro residues" evidence="1">
    <location>
        <begin position="250"/>
        <end position="260"/>
    </location>
</feature>
<accession>A0A7S3VRP4</accession>
<reference evidence="2" key="1">
    <citation type="submission" date="2021-01" db="EMBL/GenBank/DDBJ databases">
        <authorList>
            <person name="Corre E."/>
            <person name="Pelletier E."/>
            <person name="Niang G."/>
            <person name="Scheremetjew M."/>
            <person name="Finn R."/>
            <person name="Kale V."/>
            <person name="Holt S."/>
            <person name="Cochrane G."/>
            <person name="Meng A."/>
            <person name="Brown T."/>
            <person name="Cohen L."/>
        </authorList>
    </citation>
    <scope>NUCLEOTIDE SEQUENCE</scope>
    <source>
        <strain evidence="2">CCMP1320</strain>
    </source>
</reference>
<evidence type="ECO:0000256" key="1">
    <source>
        <dbReference type="SAM" id="MobiDB-lite"/>
    </source>
</evidence>
<evidence type="ECO:0000313" key="2">
    <source>
        <dbReference type="EMBL" id="CAE0500308.1"/>
    </source>
</evidence>
<feature type="region of interest" description="Disordered" evidence="1">
    <location>
        <begin position="225"/>
        <end position="296"/>
    </location>
</feature>
<feature type="region of interest" description="Disordered" evidence="1">
    <location>
        <begin position="319"/>
        <end position="341"/>
    </location>
</feature>
<feature type="compositionally biased region" description="Polar residues" evidence="1">
    <location>
        <begin position="323"/>
        <end position="341"/>
    </location>
</feature>
<proteinExistence type="predicted"/>
<feature type="compositionally biased region" description="Basic and acidic residues" evidence="1">
    <location>
        <begin position="129"/>
        <end position="142"/>
    </location>
</feature>
<organism evidence="2">
    <name type="scientific">Dunaliella tertiolecta</name>
    <name type="common">Green alga</name>
    <dbReference type="NCBI Taxonomy" id="3047"/>
    <lineage>
        <taxon>Eukaryota</taxon>
        <taxon>Viridiplantae</taxon>
        <taxon>Chlorophyta</taxon>
        <taxon>core chlorophytes</taxon>
        <taxon>Chlorophyceae</taxon>
        <taxon>CS clade</taxon>
        <taxon>Chlamydomonadales</taxon>
        <taxon>Dunaliellaceae</taxon>
        <taxon>Dunaliella</taxon>
    </lineage>
</organism>
<name>A0A7S3VRP4_DUNTE</name>
<feature type="region of interest" description="Disordered" evidence="1">
    <location>
        <begin position="172"/>
        <end position="194"/>
    </location>
</feature>
<protein>
    <submittedName>
        <fullName evidence="2">Uncharacterized protein</fullName>
    </submittedName>
</protein>
<sequence>MPSSSDDRGSSPWKSTPANSTPESTHYAQGPKRNPLFQQVLHQPMPLSPRSGRHTRKPQRDQHQHQEHELQISETESLKPDPSQGCSGSTKPVGLPTSRTSPVPGKASPVSLPDIHEHPKHSLSPSGSRTEEGSHTPQDEGPHGLGTKILLESRGSLARFVRVEPLEPVMEYSEVEPDLPPRKELSSAEQATLAHSRDLEERRKALAMVAFVRHSTADMQAAAKLAAAHSKAGPHPHPLPSSSPISLPAVPSPHPDPQHPAPHQQQHPHLSHPQHKDHAHGWMDGPRAFSPPAAETWRHSTELPGSLYGLSLEFEGATGPQLADSQWPPQLPSTPDYSNGQQQAFPALQLPHIAHPSVTPAPPASNLNGIGHPVISKDAEVAKALLESHQIGSDYKGPLRSTKLSKLRKTEKQQHEDDLDLHQGKGFTDIRQILASETFAKRGPRHLTSKETLPRARKVNLPNPADQSSTTYWKGKRLNQLEKKVDSRLYQLRSNRSAKADLLERVNAYVAEKEAMAAEDAALALFANERREQRTILFMQRQARMSNKSAEASRGPPQRQATSLHLRTRSVRPLPCLFKYFSPPLCISSLSSIFMHLRKRSLRPALVFPSLFPHSVQNPMEKSAKVN</sequence>
<feature type="compositionally biased region" description="Polar residues" evidence="1">
    <location>
        <begin position="12"/>
        <end position="27"/>
    </location>
</feature>
<gene>
    <name evidence="2" type="ORF">DTER00134_LOCUS15381</name>
</gene>